<dbReference type="GO" id="GO:0033281">
    <property type="term" value="C:TAT protein transport complex"/>
    <property type="evidence" value="ECO:0007669"/>
    <property type="project" value="UniProtKB-UniRule"/>
</dbReference>
<keyword evidence="8 9" id="KW-0472">Membrane</keyword>
<keyword evidence="5 9" id="KW-0653">Protein transport</keyword>
<feature type="coiled-coil region" evidence="10">
    <location>
        <begin position="49"/>
        <end position="102"/>
    </location>
</feature>
<dbReference type="PRINTS" id="PR01506">
    <property type="entry name" value="TATBPROTEIN"/>
</dbReference>
<feature type="region of interest" description="Disordered" evidence="11">
    <location>
        <begin position="196"/>
        <end position="220"/>
    </location>
</feature>
<dbReference type="Gene3D" id="1.20.5.3310">
    <property type="match status" value="1"/>
</dbReference>
<dbReference type="InterPro" id="IPR018448">
    <property type="entry name" value="TatB"/>
</dbReference>
<evidence type="ECO:0000256" key="8">
    <source>
        <dbReference type="ARBA" id="ARBA00023136"/>
    </source>
</evidence>
<comment type="subunit">
    <text evidence="9">The Tat system comprises two distinct complexes: a TatABC complex, containing multiple copies of TatA, TatB and TatC subunits, and a separate TatA complex, containing only TatA subunits. Substrates initially bind to the TatABC complex, which probably triggers association of the separate TatA complex to form the active translocon.</text>
</comment>
<comment type="caution">
    <text evidence="12">The sequence shown here is derived from an EMBL/GenBank/DDBJ whole genome shotgun (WGS) entry which is preliminary data.</text>
</comment>
<dbReference type="AlphaFoldDB" id="G4A5D4"/>
<keyword evidence="4 9" id="KW-0812">Transmembrane</keyword>
<dbReference type="HAMAP" id="MF_00237">
    <property type="entry name" value="TatB"/>
    <property type="match status" value="1"/>
</dbReference>
<dbReference type="Pfam" id="PF02416">
    <property type="entry name" value="TatA_B_E"/>
    <property type="match status" value="1"/>
</dbReference>
<reference evidence="12 13" key="1">
    <citation type="submission" date="2010-10" db="EMBL/GenBank/DDBJ databases">
        <authorList>
            <person name="Chen C."/>
            <person name="Kittichotirat W."/>
            <person name="Asikainen S."/>
            <person name="Bumgarner R."/>
        </authorList>
    </citation>
    <scope>NUCLEOTIDE SEQUENCE [LARGE SCALE GENOMIC DNA]</scope>
    <source>
        <strain evidence="12 13">SC1083</strain>
    </source>
</reference>
<evidence type="ECO:0000256" key="5">
    <source>
        <dbReference type="ARBA" id="ARBA00022927"/>
    </source>
</evidence>
<comment type="similarity">
    <text evidence="9">Belongs to the TatB family.</text>
</comment>
<dbReference type="PANTHER" id="PTHR33162:SF1">
    <property type="entry name" value="SEC-INDEPENDENT PROTEIN TRANSLOCASE PROTEIN TATA, CHLOROPLASTIC"/>
    <property type="match status" value="1"/>
</dbReference>
<evidence type="ECO:0000256" key="1">
    <source>
        <dbReference type="ARBA" id="ARBA00004167"/>
    </source>
</evidence>
<evidence type="ECO:0000256" key="7">
    <source>
        <dbReference type="ARBA" id="ARBA00023010"/>
    </source>
</evidence>
<keyword evidence="3 9" id="KW-1003">Cell membrane</keyword>
<feature type="compositionally biased region" description="Basic and acidic residues" evidence="11">
    <location>
        <begin position="211"/>
        <end position="220"/>
    </location>
</feature>
<keyword evidence="2 9" id="KW-0813">Transport</keyword>
<evidence type="ECO:0000256" key="9">
    <source>
        <dbReference type="HAMAP-Rule" id="MF_00237"/>
    </source>
</evidence>
<evidence type="ECO:0000256" key="10">
    <source>
        <dbReference type="SAM" id="Coils"/>
    </source>
</evidence>
<feature type="region of interest" description="Disordered" evidence="11">
    <location>
        <begin position="115"/>
        <end position="141"/>
    </location>
</feature>
<evidence type="ECO:0000256" key="4">
    <source>
        <dbReference type="ARBA" id="ARBA00022692"/>
    </source>
</evidence>
<gene>
    <name evidence="9" type="primary">tatB</name>
    <name evidence="12" type="ORF">SC1083_0019</name>
</gene>
<comment type="subcellular location">
    <subcellularLocation>
        <location evidence="9">Cell membrane</location>
        <topology evidence="9">Single-pass membrane protein</topology>
    </subcellularLocation>
    <subcellularLocation>
        <location evidence="1">Membrane</location>
        <topology evidence="1">Single-pass membrane protein</topology>
    </subcellularLocation>
</comment>
<dbReference type="PATRIC" id="fig|907488.3.peg.18"/>
<evidence type="ECO:0000256" key="6">
    <source>
        <dbReference type="ARBA" id="ARBA00022989"/>
    </source>
</evidence>
<organism evidence="12 13">
    <name type="scientific">Aggregatibacter actinomycetemcomitans serotype e str. SC1083</name>
    <dbReference type="NCBI Taxonomy" id="907488"/>
    <lineage>
        <taxon>Bacteria</taxon>
        <taxon>Pseudomonadati</taxon>
        <taxon>Pseudomonadota</taxon>
        <taxon>Gammaproteobacteria</taxon>
        <taxon>Pasteurellales</taxon>
        <taxon>Pasteurellaceae</taxon>
        <taxon>Aggregatibacter</taxon>
    </lineage>
</organism>
<dbReference type="GO" id="GO:0008320">
    <property type="term" value="F:protein transmembrane transporter activity"/>
    <property type="evidence" value="ECO:0007669"/>
    <property type="project" value="UniProtKB-UniRule"/>
</dbReference>
<sequence>MFDIGFSEIVLVCIVGLVVLGPQRLPVAIRTVMTWVRTIRGLAANVQNELKQELKLQELQESIKKAESLNLKALSPELSKTVEELKASADKLRAELEQKASDTNTTFQDQVDQLKQAQAEKSVVENGDENDNVHPGANQHNPMINYDILDVEDYAEPQTETLTATKTAEITTALSPAELAEQEEIELDEKLAHYINQYDPDNPLPANTESAHSDKSSEKS</sequence>
<dbReference type="NCBIfam" id="TIGR01410">
    <property type="entry name" value="tatB"/>
    <property type="match status" value="1"/>
</dbReference>
<evidence type="ECO:0000256" key="2">
    <source>
        <dbReference type="ARBA" id="ARBA00022448"/>
    </source>
</evidence>
<keyword evidence="7 9" id="KW-0811">Translocation</keyword>
<dbReference type="SMR" id="G4A5D4"/>
<name>G4A5D4_AGGAC</name>
<accession>G4A5D4</accession>
<keyword evidence="10" id="KW-0175">Coiled coil</keyword>
<dbReference type="RefSeq" id="WP_005555319.1">
    <property type="nucleotide sequence ID" value="NZ_AEJM01000001.1"/>
</dbReference>
<dbReference type="EMBL" id="AEJM01000001">
    <property type="protein sequence ID" value="EGY35324.1"/>
    <property type="molecule type" value="Genomic_DNA"/>
</dbReference>
<comment type="function">
    <text evidence="9">Part of the twin-arginine translocation (Tat) system that transports large folded proteins containing a characteristic twin-arginine motif in their signal peptide across membranes. Together with TatC, TatB is part of a receptor directly interacting with Tat signal peptides. TatB may form an oligomeric binding site that transiently accommodates folded Tat precursor proteins before their translocation.</text>
</comment>
<dbReference type="Proteomes" id="UP000005508">
    <property type="component" value="Unassembled WGS sequence"/>
</dbReference>
<evidence type="ECO:0000256" key="3">
    <source>
        <dbReference type="ARBA" id="ARBA00022475"/>
    </source>
</evidence>
<dbReference type="InterPro" id="IPR003369">
    <property type="entry name" value="TatA/B/E"/>
</dbReference>
<keyword evidence="6 9" id="KW-1133">Transmembrane helix</keyword>
<dbReference type="PANTHER" id="PTHR33162">
    <property type="entry name" value="SEC-INDEPENDENT PROTEIN TRANSLOCASE PROTEIN TATA, CHLOROPLASTIC"/>
    <property type="match status" value="1"/>
</dbReference>
<dbReference type="GO" id="GO:0043953">
    <property type="term" value="P:protein transport by the Tat complex"/>
    <property type="evidence" value="ECO:0007669"/>
    <property type="project" value="UniProtKB-UniRule"/>
</dbReference>
<proteinExistence type="inferred from homology"/>
<evidence type="ECO:0000313" key="13">
    <source>
        <dbReference type="Proteomes" id="UP000005508"/>
    </source>
</evidence>
<evidence type="ECO:0000313" key="12">
    <source>
        <dbReference type="EMBL" id="EGY35324.1"/>
    </source>
</evidence>
<protein>
    <recommendedName>
        <fullName evidence="9">Sec-independent protein translocase protein TatB</fullName>
    </recommendedName>
</protein>
<evidence type="ECO:0000256" key="11">
    <source>
        <dbReference type="SAM" id="MobiDB-lite"/>
    </source>
</evidence>